<dbReference type="Pfam" id="PF00990">
    <property type="entry name" value="GGDEF"/>
    <property type="match status" value="1"/>
</dbReference>
<dbReference type="GO" id="GO:1902201">
    <property type="term" value="P:negative regulation of bacterial-type flagellum-dependent cell motility"/>
    <property type="evidence" value="ECO:0007669"/>
    <property type="project" value="TreeGrafter"/>
</dbReference>
<dbReference type="OrthoDB" id="9804955at2"/>
<feature type="transmembrane region" description="Helical" evidence="6">
    <location>
        <begin position="35"/>
        <end position="59"/>
    </location>
</feature>
<proteinExistence type="predicted"/>
<evidence type="ECO:0000313" key="8">
    <source>
        <dbReference type="EMBL" id="SEW42969.1"/>
    </source>
</evidence>
<dbReference type="EMBL" id="FOJI01000020">
    <property type="protein sequence ID" value="SEW42969.1"/>
    <property type="molecule type" value="Genomic_DNA"/>
</dbReference>
<dbReference type="InterPro" id="IPR029787">
    <property type="entry name" value="Nucleotide_cyclase"/>
</dbReference>
<reference evidence="8 9" key="1">
    <citation type="submission" date="2016-10" db="EMBL/GenBank/DDBJ databases">
        <authorList>
            <person name="de Groot N.N."/>
        </authorList>
    </citation>
    <scope>NUCLEOTIDE SEQUENCE [LARGE SCALE GENOMIC DNA]</scope>
    <source>
        <strain evidence="8 9">DSM 9179</strain>
    </source>
</reference>
<dbReference type="GO" id="GO:0052621">
    <property type="term" value="F:diguanylate cyclase activity"/>
    <property type="evidence" value="ECO:0007669"/>
    <property type="project" value="TreeGrafter"/>
</dbReference>
<accession>A0A1I0RPG7</accession>
<keyword evidence="9" id="KW-1185">Reference proteome</keyword>
<keyword evidence="2" id="KW-1003">Cell membrane</keyword>
<dbReference type="Gene3D" id="3.30.70.270">
    <property type="match status" value="1"/>
</dbReference>
<evidence type="ECO:0000313" key="9">
    <source>
        <dbReference type="Proteomes" id="UP000199701"/>
    </source>
</evidence>
<name>A0A1I0RPG7_9FIRM</name>
<feature type="transmembrane region" description="Helical" evidence="6">
    <location>
        <begin position="71"/>
        <end position="97"/>
    </location>
</feature>
<dbReference type="SMART" id="SM00267">
    <property type="entry name" value="GGDEF"/>
    <property type="match status" value="1"/>
</dbReference>
<dbReference type="Pfam" id="PF07694">
    <property type="entry name" value="5TM-5TMR_LYT"/>
    <property type="match status" value="1"/>
</dbReference>
<comment type="subcellular location">
    <subcellularLocation>
        <location evidence="1">Cell membrane</location>
        <topology evidence="1">Multi-pass membrane protein</topology>
    </subcellularLocation>
</comment>
<protein>
    <submittedName>
        <fullName evidence="8">Diguanylate cyclase</fullName>
    </submittedName>
</protein>
<dbReference type="GO" id="GO:0071555">
    <property type="term" value="P:cell wall organization"/>
    <property type="evidence" value="ECO:0007669"/>
    <property type="project" value="InterPro"/>
</dbReference>
<dbReference type="FunFam" id="3.30.70.270:FF:000001">
    <property type="entry name" value="Diguanylate cyclase domain protein"/>
    <property type="match status" value="1"/>
</dbReference>
<dbReference type="AlphaFoldDB" id="A0A1I0RPG7"/>
<feature type="transmembrane region" description="Helical" evidence="6">
    <location>
        <begin position="163"/>
        <end position="183"/>
    </location>
</feature>
<feature type="domain" description="GGDEF" evidence="7">
    <location>
        <begin position="226"/>
        <end position="360"/>
    </location>
</feature>
<dbReference type="RefSeq" id="WP_092457210.1">
    <property type="nucleotide sequence ID" value="NZ_FOJI01000020.1"/>
</dbReference>
<dbReference type="GO" id="GO:0043709">
    <property type="term" value="P:cell adhesion involved in single-species biofilm formation"/>
    <property type="evidence" value="ECO:0007669"/>
    <property type="project" value="TreeGrafter"/>
</dbReference>
<feature type="transmembrane region" description="Helical" evidence="6">
    <location>
        <begin position="103"/>
        <end position="121"/>
    </location>
</feature>
<dbReference type="NCBIfam" id="TIGR00254">
    <property type="entry name" value="GGDEF"/>
    <property type="match status" value="1"/>
</dbReference>
<dbReference type="PANTHER" id="PTHR45138:SF9">
    <property type="entry name" value="DIGUANYLATE CYCLASE DGCM-RELATED"/>
    <property type="match status" value="1"/>
</dbReference>
<evidence type="ECO:0000256" key="4">
    <source>
        <dbReference type="ARBA" id="ARBA00022989"/>
    </source>
</evidence>
<evidence type="ECO:0000256" key="6">
    <source>
        <dbReference type="SAM" id="Phobius"/>
    </source>
</evidence>
<dbReference type="CDD" id="cd01949">
    <property type="entry name" value="GGDEF"/>
    <property type="match status" value="1"/>
</dbReference>
<sequence>MFYQLFINACILIAFISISYFGFKDREVNINASYLTKIVIGLISGLLGISLMLNSVYVLPEVMIDFRYIPLLLTVVFCGFIPSITAGILMGTFRFLYFGASKSSTVAFVIIILIVLGFNIISKYVESKKKKWIYSIIYMVLLFSAGLFFVTGISILFFRILVIYYIGNTFVAYVIYQYTGYLVDMIKMNNKLKKEATKDFLTGLNNVREFDTSFRNLSRLTILKEEKLSYIYMDIDFFKKINDTYGHTAGDIVLQKTAEILKDTVRTFDVVSRNGGEEFSALLLDCSAEHAFRIAERIRKKIETYNFEISNDISIDITVSIGIASYPYTSMNIDSLIEDADKALYEAKRIGRNRVVMYKNKD</sequence>
<organism evidence="8 9">
    <name type="scientific">[Clostridium] fimetarium</name>
    <dbReference type="NCBI Taxonomy" id="99656"/>
    <lineage>
        <taxon>Bacteria</taxon>
        <taxon>Bacillati</taxon>
        <taxon>Bacillota</taxon>
        <taxon>Clostridia</taxon>
        <taxon>Lachnospirales</taxon>
        <taxon>Lachnospiraceae</taxon>
    </lineage>
</organism>
<keyword evidence="4 6" id="KW-1133">Transmembrane helix</keyword>
<dbReference type="InterPro" id="IPR000160">
    <property type="entry name" value="GGDEF_dom"/>
</dbReference>
<dbReference type="Proteomes" id="UP000199701">
    <property type="component" value="Unassembled WGS sequence"/>
</dbReference>
<dbReference type="PROSITE" id="PS50887">
    <property type="entry name" value="GGDEF"/>
    <property type="match status" value="1"/>
</dbReference>
<keyword evidence="3 6" id="KW-0812">Transmembrane</keyword>
<gene>
    <name evidence="8" type="ORF">SAMN05421659_1208</name>
</gene>
<dbReference type="STRING" id="99656.SAMN05421659_1208"/>
<evidence type="ECO:0000259" key="7">
    <source>
        <dbReference type="PROSITE" id="PS50887"/>
    </source>
</evidence>
<dbReference type="SUPFAM" id="SSF55073">
    <property type="entry name" value="Nucleotide cyclase"/>
    <property type="match status" value="1"/>
</dbReference>
<dbReference type="GO" id="GO:0005886">
    <property type="term" value="C:plasma membrane"/>
    <property type="evidence" value="ECO:0007669"/>
    <property type="project" value="UniProtKB-SubCell"/>
</dbReference>
<dbReference type="PANTHER" id="PTHR45138">
    <property type="entry name" value="REGULATORY COMPONENTS OF SENSORY TRANSDUCTION SYSTEM"/>
    <property type="match status" value="1"/>
</dbReference>
<feature type="transmembrane region" description="Helical" evidence="6">
    <location>
        <begin position="133"/>
        <end position="157"/>
    </location>
</feature>
<dbReference type="GO" id="GO:0000155">
    <property type="term" value="F:phosphorelay sensor kinase activity"/>
    <property type="evidence" value="ECO:0007669"/>
    <property type="project" value="InterPro"/>
</dbReference>
<evidence type="ECO:0000256" key="3">
    <source>
        <dbReference type="ARBA" id="ARBA00022692"/>
    </source>
</evidence>
<keyword evidence="5 6" id="KW-0472">Membrane</keyword>
<evidence type="ECO:0000256" key="2">
    <source>
        <dbReference type="ARBA" id="ARBA00022475"/>
    </source>
</evidence>
<evidence type="ECO:0000256" key="5">
    <source>
        <dbReference type="ARBA" id="ARBA00023136"/>
    </source>
</evidence>
<evidence type="ECO:0000256" key="1">
    <source>
        <dbReference type="ARBA" id="ARBA00004651"/>
    </source>
</evidence>
<dbReference type="InterPro" id="IPR050469">
    <property type="entry name" value="Diguanylate_Cyclase"/>
</dbReference>
<feature type="transmembrane region" description="Helical" evidence="6">
    <location>
        <begin position="5"/>
        <end position="23"/>
    </location>
</feature>
<dbReference type="InterPro" id="IPR043128">
    <property type="entry name" value="Rev_trsase/Diguanyl_cyclase"/>
</dbReference>
<dbReference type="InterPro" id="IPR011620">
    <property type="entry name" value="Sig_transdc_His_kinase_LytS_TM"/>
</dbReference>